<dbReference type="Gene3D" id="2.130.10.130">
    <property type="entry name" value="Integrin alpha, N-terminal"/>
    <property type="match status" value="1"/>
</dbReference>
<proteinExistence type="predicted"/>
<accession>A0A3N4NRS4</accession>
<feature type="domain" description="ASPIC/UnbV" evidence="2">
    <location>
        <begin position="565"/>
        <end position="632"/>
    </location>
</feature>
<dbReference type="OrthoDB" id="9816120at2"/>
<dbReference type="PROSITE" id="PS51257">
    <property type="entry name" value="PROKAR_LIPOPROTEIN"/>
    <property type="match status" value="1"/>
</dbReference>
<dbReference type="Pfam" id="PF07593">
    <property type="entry name" value="UnbV_ASPIC"/>
    <property type="match status" value="1"/>
</dbReference>
<protein>
    <submittedName>
        <fullName evidence="3">CRTAC1 family protein</fullName>
    </submittedName>
</protein>
<dbReference type="SUPFAM" id="SSF69318">
    <property type="entry name" value="Integrin alpha N-terminal domain"/>
    <property type="match status" value="2"/>
</dbReference>
<dbReference type="InterPro" id="IPR013517">
    <property type="entry name" value="FG-GAP"/>
</dbReference>
<comment type="caution">
    <text evidence="3">The sequence shown here is derived from an EMBL/GenBank/DDBJ whole genome shotgun (WGS) entry which is preliminary data.</text>
</comment>
<organism evidence="3 4">
    <name type="scientific">Aureibaculum marinum</name>
    <dbReference type="NCBI Taxonomy" id="2487930"/>
    <lineage>
        <taxon>Bacteria</taxon>
        <taxon>Pseudomonadati</taxon>
        <taxon>Bacteroidota</taxon>
        <taxon>Flavobacteriia</taxon>
        <taxon>Flavobacteriales</taxon>
        <taxon>Flavobacteriaceae</taxon>
        <taxon>Aureibaculum</taxon>
    </lineage>
</organism>
<dbReference type="EMBL" id="RPFJ01000005">
    <property type="protein sequence ID" value="RPD99092.1"/>
    <property type="molecule type" value="Genomic_DNA"/>
</dbReference>
<dbReference type="RefSeq" id="WP_123896758.1">
    <property type="nucleotide sequence ID" value="NZ_RPFJ01000005.1"/>
</dbReference>
<dbReference type="InterPro" id="IPR027039">
    <property type="entry name" value="Crtac1"/>
</dbReference>
<keyword evidence="4" id="KW-1185">Reference proteome</keyword>
<keyword evidence="1" id="KW-0732">Signal</keyword>
<name>A0A3N4NRS4_9FLAO</name>
<dbReference type="Pfam" id="PF13517">
    <property type="entry name" value="FG-GAP_3"/>
    <property type="match status" value="2"/>
</dbReference>
<dbReference type="Proteomes" id="UP000270856">
    <property type="component" value="Unassembled WGS sequence"/>
</dbReference>
<gene>
    <name evidence="3" type="ORF">EGM88_04380</name>
</gene>
<dbReference type="PANTHER" id="PTHR16026:SF0">
    <property type="entry name" value="CARTILAGE ACIDIC PROTEIN 1"/>
    <property type="match status" value="1"/>
</dbReference>
<dbReference type="InterPro" id="IPR028994">
    <property type="entry name" value="Integrin_alpha_N"/>
</dbReference>
<evidence type="ECO:0000259" key="2">
    <source>
        <dbReference type="Pfam" id="PF07593"/>
    </source>
</evidence>
<dbReference type="PANTHER" id="PTHR16026">
    <property type="entry name" value="CARTILAGE ACIDIC PROTEIN 1"/>
    <property type="match status" value="1"/>
</dbReference>
<dbReference type="AlphaFoldDB" id="A0A3N4NRS4"/>
<evidence type="ECO:0000313" key="3">
    <source>
        <dbReference type="EMBL" id="RPD99092.1"/>
    </source>
</evidence>
<evidence type="ECO:0000256" key="1">
    <source>
        <dbReference type="ARBA" id="ARBA00022729"/>
    </source>
</evidence>
<reference evidence="3 4" key="1">
    <citation type="submission" date="2018-11" db="EMBL/GenBank/DDBJ databases">
        <title>Aureibaculum marinum gen. nov., sp. nov., a member of the family Flavobacteriaceae isolated from the Bohai Sea.</title>
        <authorList>
            <person name="Ji X."/>
        </authorList>
    </citation>
    <scope>NUCLEOTIDE SEQUENCE [LARGE SCALE GENOMIC DNA]</scope>
    <source>
        <strain evidence="3 4">BH-SD17</strain>
    </source>
</reference>
<evidence type="ECO:0000313" key="4">
    <source>
        <dbReference type="Proteomes" id="UP000270856"/>
    </source>
</evidence>
<sequence length="642" mass="72153">MKIRPYIYCLLVIISCTSSKKERPSIADTSIKFSEVTEKVGLKTENNWKYGGPTIADINNDGKYDLLLGNHDTSPIQLFWAQEDDTFVEQKGLFPKADLHGMAAGDYDKDGDLDILISLGGGNGTTPQPQRLLRNDNGNFVDATEEAGLSEMGARGRSVRWIDLDNDGDLDFLQINAQQMVNEDIPRNILFENNGDGTFTYRKSEVFENIDAERLLITDFNNDGILDLLTFSPYSPFQFWKGNNDFTFTNLSQEWLPENLQSMAQVSTVAEADLDNDGDMDYYLARGKSYYQIANNSISFNEDEKRLDLRDEGNKSHDGITFYADADIELSDFYRFPRGPEKPRIPLFIGNSKTEYKMPYEVQKVTQTEAKGFPENLDKSGWYLGYLGEGKWRLEWLLKLDLAWDVRASIIGVTKVEPDWEPQNLGVPDILLVNEGTHFKDASSSLPKESLENNWGITTADFDNDGLSDFFLYRFGGLIQRTEDVLLKNKGNLHFEAITDHGANHIPAKAHGDMGAAFDYNLDGKVDVLSGDDDNGQWLLYQNKTDSKNNYVFFWVGNSKSGVDAYGAKVKITTASGSQFKLIGSGSASHAQSFLNMVHFGLGRDNKIETAEIIWRNGERESLSNIDVNTAYQIPNELNKGN</sequence>
<dbReference type="InterPro" id="IPR011519">
    <property type="entry name" value="UnbV_ASPIC"/>
</dbReference>